<dbReference type="EMBL" id="JABZGW010000067">
    <property type="protein sequence ID" value="MBF4807536.1"/>
    <property type="molecule type" value="Genomic_DNA"/>
</dbReference>
<dbReference type="Pfam" id="PF00005">
    <property type="entry name" value="ABC_tran"/>
    <property type="match status" value="1"/>
</dbReference>
<name>A0A930VVW1_9ACTN</name>
<dbReference type="PROSITE" id="PS00211">
    <property type="entry name" value="ABC_TRANSPORTER_1"/>
    <property type="match status" value="1"/>
</dbReference>
<evidence type="ECO:0000256" key="4">
    <source>
        <dbReference type="SAM" id="MobiDB-lite"/>
    </source>
</evidence>
<feature type="compositionally biased region" description="Low complexity" evidence="4">
    <location>
        <begin position="205"/>
        <end position="224"/>
    </location>
</feature>
<feature type="region of interest" description="Disordered" evidence="4">
    <location>
        <begin position="205"/>
        <end position="240"/>
    </location>
</feature>
<dbReference type="InterPro" id="IPR027417">
    <property type="entry name" value="P-loop_NTPase"/>
</dbReference>
<feature type="domain" description="ABC transporter" evidence="5">
    <location>
        <begin position="2"/>
        <end position="117"/>
    </location>
</feature>
<evidence type="ECO:0000259" key="5">
    <source>
        <dbReference type="Pfam" id="PF00005"/>
    </source>
</evidence>
<sequence length="240" mass="25668">IKCIVGAQPFEGGEIYVDGKNVVNDPIATKRLIAYVPDNPDIYEFMSGIKYLNYVADIFGVPAQDRVERITVLANRLGITDSLANPISSFSHGMKQKLVLVSALLHEPKLLVLDEPFVGLDPAASFELKKMLHELASRGSAVFFSSHVLEVVEKLCNKIAIIREGKLLAAGETEEIRGNSSLEEVFLGMEVGAPGVTDELAADMAAAEKTAASETPAAPTAPSVPEAPSPKAPVNQEGDR</sequence>
<dbReference type="GO" id="GO:0005524">
    <property type="term" value="F:ATP binding"/>
    <property type="evidence" value="ECO:0007669"/>
    <property type="project" value="UniProtKB-KW"/>
</dbReference>
<gene>
    <name evidence="6" type="ORF">HXK26_02410</name>
</gene>
<accession>A0A930VVW1</accession>
<keyword evidence="1" id="KW-0813">Transport</keyword>
<dbReference type="Gene3D" id="3.40.50.300">
    <property type="entry name" value="P-loop containing nucleotide triphosphate hydrolases"/>
    <property type="match status" value="1"/>
</dbReference>
<comment type="caution">
    <text evidence="6">The sequence shown here is derived from an EMBL/GenBank/DDBJ whole genome shotgun (WGS) entry which is preliminary data.</text>
</comment>
<dbReference type="PANTHER" id="PTHR42939">
    <property type="entry name" value="ABC TRANSPORTER ATP-BINDING PROTEIN ALBC-RELATED"/>
    <property type="match status" value="1"/>
</dbReference>
<evidence type="ECO:0000313" key="7">
    <source>
        <dbReference type="Proteomes" id="UP000698335"/>
    </source>
</evidence>
<dbReference type="CDD" id="cd03230">
    <property type="entry name" value="ABC_DR_subfamily_A"/>
    <property type="match status" value="1"/>
</dbReference>
<evidence type="ECO:0000256" key="2">
    <source>
        <dbReference type="ARBA" id="ARBA00022741"/>
    </source>
</evidence>
<dbReference type="InterPro" id="IPR051782">
    <property type="entry name" value="ABC_Transporter_VariousFunc"/>
</dbReference>
<evidence type="ECO:0000256" key="3">
    <source>
        <dbReference type="ARBA" id="ARBA00022840"/>
    </source>
</evidence>
<feature type="non-terminal residue" evidence="6">
    <location>
        <position position="1"/>
    </location>
</feature>
<keyword evidence="3 6" id="KW-0067">ATP-binding</keyword>
<organism evidence="6 7">
    <name type="scientific">Lancefieldella rimae</name>
    <dbReference type="NCBI Taxonomy" id="1383"/>
    <lineage>
        <taxon>Bacteria</taxon>
        <taxon>Bacillati</taxon>
        <taxon>Actinomycetota</taxon>
        <taxon>Coriobacteriia</taxon>
        <taxon>Coriobacteriales</taxon>
        <taxon>Atopobiaceae</taxon>
        <taxon>Lancefieldella</taxon>
    </lineage>
</organism>
<proteinExistence type="predicted"/>
<dbReference type="Proteomes" id="UP000698335">
    <property type="component" value="Unassembled WGS sequence"/>
</dbReference>
<dbReference type="InterPro" id="IPR017871">
    <property type="entry name" value="ABC_transporter-like_CS"/>
</dbReference>
<dbReference type="SUPFAM" id="SSF52540">
    <property type="entry name" value="P-loop containing nucleoside triphosphate hydrolases"/>
    <property type="match status" value="1"/>
</dbReference>
<evidence type="ECO:0000313" key="6">
    <source>
        <dbReference type="EMBL" id="MBF4807536.1"/>
    </source>
</evidence>
<reference evidence="6" key="1">
    <citation type="submission" date="2020-04" db="EMBL/GenBank/DDBJ databases">
        <title>Deep metagenomics examines the oral microbiome during advanced dental caries in children, revealing novel taxa and co-occurrences with host molecules.</title>
        <authorList>
            <person name="Baker J.L."/>
            <person name="Morton J.T."/>
            <person name="Dinis M."/>
            <person name="Alvarez R."/>
            <person name="Tran N.C."/>
            <person name="Knight R."/>
            <person name="Edlund A."/>
        </authorList>
    </citation>
    <scope>NUCLEOTIDE SEQUENCE</scope>
    <source>
        <strain evidence="6">JCVI_38_bin.5</strain>
    </source>
</reference>
<dbReference type="GO" id="GO:0016887">
    <property type="term" value="F:ATP hydrolysis activity"/>
    <property type="evidence" value="ECO:0007669"/>
    <property type="project" value="InterPro"/>
</dbReference>
<keyword evidence="2" id="KW-0547">Nucleotide-binding</keyword>
<dbReference type="PANTHER" id="PTHR42939:SF1">
    <property type="entry name" value="ABC TRANSPORTER ATP-BINDING PROTEIN ALBC-RELATED"/>
    <property type="match status" value="1"/>
</dbReference>
<dbReference type="InterPro" id="IPR003439">
    <property type="entry name" value="ABC_transporter-like_ATP-bd"/>
</dbReference>
<dbReference type="AlphaFoldDB" id="A0A930VVW1"/>
<protein>
    <submittedName>
        <fullName evidence="6">ABC transporter ATP-binding protein</fullName>
    </submittedName>
</protein>
<evidence type="ECO:0000256" key="1">
    <source>
        <dbReference type="ARBA" id="ARBA00022448"/>
    </source>
</evidence>